<keyword evidence="3" id="KW-0812">Transmembrane</keyword>
<dbReference type="Pfam" id="PF24681">
    <property type="entry name" value="Kelch_KLHDC2_KLHL20_DRC7"/>
    <property type="match status" value="1"/>
</dbReference>
<protein>
    <submittedName>
        <fullName evidence="4">Kel3p</fullName>
    </submittedName>
</protein>
<name>A0A015KTN6_RHIIW</name>
<accession>A0A015KTN6</accession>
<dbReference type="Gene3D" id="2.120.10.80">
    <property type="entry name" value="Kelch-type beta propeller"/>
    <property type="match status" value="2"/>
</dbReference>
<evidence type="ECO:0000313" key="4">
    <source>
        <dbReference type="EMBL" id="EXX70989.1"/>
    </source>
</evidence>
<evidence type="ECO:0000256" key="3">
    <source>
        <dbReference type="SAM" id="Phobius"/>
    </source>
</evidence>
<organism evidence="4 5">
    <name type="scientific">Rhizophagus irregularis (strain DAOM 197198w)</name>
    <name type="common">Glomus intraradices</name>
    <dbReference type="NCBI Taxonomy" id="1432141"/>
    <lineage>
        <taxon>Eukaryota</taxon>
        <taxon>Fungi</taxon>
        <taxon>Fungi incertae sedis</taxon>
        <taxon>Mucoromycota</taxon>
        <taxon>Glomeromycotina</taxon>
        <taxon>Glomeromycetes</taxon>
        <taxon>Glomerales</taxon>
        <taxon>Glomeraceae</taxon>
        <taxon>Rhizophagus</taxon>
    </lineage>
</organism>
<keyword evidence="5" id="KW-1185">Reference proteome</keyword>
<dbReference type="HOGENOM" id="CLU_019030_1_0_1"/>
<sequence length="424" mass="47901">MRLFNKLIRILGIILYLISYHINVINCQQYVPMKRSFHTATLVGNKIYFLGGFTDFANYTNDFFTLDVSKSFNQSEGIPYEDLNYLSTGVPEHNRATTSVGGESKDTIFLFDGHMGNYTDYASEVVQSFSTSEKIWQTVTTNVGKEPMRRTSSNAATDSNGKAYLFGGAKELRPIQYYNVMNTFDTINKIWFSINFDGIASAPTPRDGYTATFIPETSSIIYIGGFGKSSDPFTTAGLINIGNLDIYDTINNNWRQQSTSDPPSSRVFHTAVLTKDRRIILFGGADYTTKHPADSYYEVLNVNTYEWYHSNKDTYLGAPYKGHTATLVDDYMFISFGFAYTKHGTARSDEILIYKIGENADFDLVESFERPIIDNHSHSSDTKITTIQIIAISFGTIGFVAFMVALFIVFRKYPKKKSDILFIE</sequence>
<reference evidence="4 5" key="1">
    <citation type="submission" date="2014-02" db="EMBL/GenBank/DDBJ databases">
        <title>Single nucleus genome sequencing reveals high similarity among nuclei of an endomycorrhizal fungus.</title>
        <authorList>
            <person name="Lin K."/>
            <person name="Geurts R."/>
            <person name="Zhang Z."/>
            <person name="Limpens E."/>
            <person name="Saunders D.G."/>
            <person name="Mu D."/>
            <person name="Pang E."/>
            <person name="Cao H."/>
            <person name="Cha H."/>
            <person name="Lin T."/>
            <person name="Zhou Q."/>
            <person name="Shang Y."/>
            <person name="Li Y."/>
            <person name="Ivanov S."/>
            <person name="Sharma T."/>
            <person name="Velzen R.V."/>
            <person name="Ruijter N.D."/>
            <person name="Aanen D.K."/>
            <person name="Win J."/>
            <person name="Kamoun S."/>
            <person name="Bisseling T."/>
            <person name="Huang S."/>
        </authorList>
    </citation>
    <scope>NUCLEOTIDE SEQUENCE [LARGE SCALE GENOMIC DNA]</scope>
    <source>
        <strain evidence="5">DAOM197198w</strain>
    </source>
</reference>
<dbReference type="AlphaFoldDB" id="A0A015KTN6"/>
<gene>
    <name evidence="4" type="ORF">RirG_082510</name>
</gene>
<dbReference type="SMR" id="A0A015KTN6"/>
<feature type="transmembrane region" description="Helical" evidence="3">
    <location>
        <begin position="7"/>
        <end position="25"/>
    </location>
</feature>
<dbReference type="PANTHER" id="PTHR46093">
    <property type="entry name" value="ACYL-COA-BINDING DOMAIN-CONTAINING PROTEIN 5"/>
    <property type="match status" value="1"/>
</dbReference>
<dbReference type="OrthoDB" id="432528at2759"/>
<evidence type="ECO:0000256" key="2">
    <source>
        <dbReference type="ARBA" id="ARBA00022737"/>
    </source>
</evidence>
<keyword evidence="3" id="KW-1133">Transmembrane helix</keyword>
<dbReference type="InterPro" id="IPR015915">
    <property type="entry name" value="Kelch-typ_b-propeller"/>
</dbReference>
<dbReference type="PANTHER" id="PTHR46093:SF18">
    <property type="entry name" value="FIBRONECTIN TYPE-III DOMAIN-CONTAINING PROTEIN"/>
    <property type="match status" value="1"/>
</dbReference>
<evidence type="ECO:0000256" key="1">
    <source>
        <dbReference type="ARBA" id="ARBA00022441"/>
    </source>
</evidence>
<dbReference type="SUPFAM" id="SSF117281">
    <property type="entry name" value="Kelch motif"/>
    <property type="match status" value="1"/>
</dbReference>
<feature type="transmembrane region" description="Helical" evidence="3">
    <location>
        <begin position="389"/>
        <end position="410"/>
    </location>
</feature>
<evidence type="ECO:0000313" key="5">
    <source>
        <dbReference type="Proteomes" id="UP000022910"/>
    </source>
</evidence>
<keyword evidence="2" id="KW-0677">Repeat</keyword>
<comment type="caution">
    <text evidence="4">The sequence shown here is derived from an EMBL/GenBank/DDBJ whole genome shotgun (WGS) entry which is preliminary data.</text>
</comment>
<keyword evidence="3" id="KW-0472">Membrane</keyword>
<dbReference type="EMBL" id="JEMT01016287">
    <property type="protein sequence ID" value="EXX70989.1"/>
    <property type="molecule type" value="Genomic_DNA"/>
</dbReference>
<proteinExistence type="predicted"/>
<keyword evidence="1" id="KW-0880">Kelch repeat</keyword>
<dbReference type="Proteomes" id="UP000022910">
    <property type="component" value="Unassembled WGS sequence"/>
</dbReference>